<evidence type="ECO:0000256" key="1">
    <source>
        <dbReference type="ARBA" id="ARBA00022737"/>
    </source>
</evidence>
<keyword evidence="1" id="KW-0677">Repeat</keyword>
<dbReference type="Pfam" id="PF13414">
    <property type="entry name" value="TPR_11"/>
    <property type="match status" value="1"/>
</dbReference>
<dbReference type="PANTHER" id="PTHR43630">
    <property type="entry name" value="POLY-BETA-1,6-N-ACETYL-D-GLUCOSAMINE SYNTHASE"/>
    <property type="match status" value="1"/>
</dbReference>
<dbReference type="CDD" id="cd02511">
    <property type="entry name" value="Beta4Glucosyltransferase"/>
    <property type="match status" value="1"/>
</dbReference>
<dbReference type="PANTHER" id="PTHR43630:SF2">
    <property type="entry name" value="GLYCOSYLTRANSFERASE"/>
    <property type="match status" value="1"/>
</dbReference>
<dbReference type="PROSITE" id="PS50005">
    <property type="entry name" value="TPR"/>
    <property type="match status" value="3"/>
</dbReference>
<dbReference type="Pfam" id="PF07719">
    <property type="entry name" value="TPR_2"/>
    <property type="match status" value="1"/>
</dbReference>
<evidence type="ECO:0000313" key="5">
    <source>
        <dbReference type="EMBL" id="MEP1060372.1"/>
    </source>
</evidence>
<accession>A0ABV0KMB8</accession>
<protein>
    <submittedName>
        <fullName evidence="5">Tetratricopeptide repeat protein</fullName>
    </submittedName>
</protein>
<dbReference type="EMBL" id="JAMPLM010000017">
    <property type="protein sequence ID" value="MEP1060372.1"/>
    <property type="molecule type" value="Genomic_DNA"/>
</dbReference>
<dbReference type="InterPro" id="IPR029044">
    <property type="entry name" value="Nucleotide-diphossugar_trans"/>
</dbReference>
<keyword evidence="2 3" id="KW-0802">TPR repeat</keyword>
<dbReference type="SUPFAM" id="SSF48452">
    <property type="entry name" value="TPR-like"/>
    <property type="match status" value="1"/>
</dbReference>
<dbReference type="InterPro" id="IPR001173">
    <property type="entry name" value="Glyco_trans_2-like"/>
</dbReference>
<dbReference type="Gene3D" id="3.90.550.10">
    <property type="entry name" value="Spore Coat Polysaccharide Biosynthesis Protein SpsA, Chain A"/>
    <property type="match status" value="1"/>
</dbReference>
<dbReference type="Proteomes" id="UP001476950">
    <property type="component" value="Unassembled WGS sequence"/>
</dbReference>
<dbReference type="SMART" id="SM00028">
    <property type="entry name" value="TPR"/>
    <property type="match status" value="5"/>
</dbReference>
<dbReference type="PROSITE" id="PS50293">
    <property type="entry name" value="TPR_REGION"/>
    <property type="match status" value="1"/>
</dbReference>
<dbReference type="RefSeq" id="WP_190446254.1">
    <property type="nucleotide sequence ID" value="NZ_JAMPLM010000017.1"/>
</dbReference>
<feature type="repeat" description="TPR" evidence="3">
    <location>
        <begin position="342"/>
        <end position="375"/>
    </location>
</feature>
<gene>
    <name evidence="5" type="ORF">NDI38_18205</name>
</gene>
<dbReference type="SUPFAM" id="SSF53448">
    <property type="entry name" value="Nucleotide-diphospho-sugar transferases"/>
    <property type="match status" value="1"/>
</dbReference>
<dbReference type="Pfam" id="PF00535">
    <property type="entry name" value="Glycos_transf_2"/>
    <property type="match status" value="1"/>
</dbReference>
<proteinExistence type="predicted"/>
<evidence type="ECO:0000256" key="2">
    <source>
        <dbReference type="ARBA" id="ARBA00022803"/>
    </source>
</evidence>
<comment type="caution">
    <text evidence="5">The sequence shown here is derived from an EMBL/GenBank/DDBJ whole genome shotgun (WGS) entry which is preliminary data.</text>
</comment>
<dbReference type="Gene3D" id="1.25.40.10">
    <property type="entry name" value="Tetratricopeptide repeat domain"/>
    <property type="match status" value="2"/>
</dbReference>
<feature type="repeat" description="TPR" evidence="3">
    <location>
        <begin position="308"/>
        <end position="341"/>
    </location>
</feature>
<feature type="repeat" description="TPR" evidence="3">
    <location>
        <begin position="274"/>
        <end position="307"/>
    </location>
</feature>
<name>A0ABV0KMB8_9CYAN</name>
<dbReference type="InterPro" id="IPR019734">
    <property type="entry name" value="TPR_rpt"/>
</dbReference>
<keyword evidence="6" id="KW-1185">Reference proteome</keyword>
<feature type="domain" description="Glycosyltransferase 2-like" evidence="4">
    <location>
        <begin position="4"/>
        <end position="156"/>
    </location>
</feature>
<dbReference type="InterPro" id="IPR013105">
    <property type="entry name" value="TPR_2"/>
</dbReference>
<evidence type="ECO:0000256" key="3">
    <source>
        <dbReference type="PROSITE-ProRule" id="PRU00339"/>
    </source>
</evidence>
<dbReference type="InterPro" id="IPR011990">
    <property type="entry name" value="TPR-like_helical_dom_sf"/>
</dbReference>
<evidence type="ECO:0000259" key="4">
    <source>
        <dbReference type="Pfam" id="PF00535"/>
    </source>
</evidence>
<reference evidence="5 6" key="1">
    <citation type="submission" date="2022-04" db="EMBL/GenBank/DDBJ databases">
        <title>Positive selection, recombination, and allopatry shape intraspecific diversity of widespread and dominant cyanobacteria.</title>
        <authorList>
            <person name="Wei J."/>
            <person name="Shu W."/>
            <person name="Hu C."/>
        </authorList>
    </citation>
    <scope>NUCLEOTIDE SEQUENCE [LARGE SCALE GENOMIC DNA]</scope>
    <source>
        <strain evidence="5 6">AS-A4</strain>
    </source>
</reference>
<evidence type="ECO:0000313" key="6">
    <source>
        <dbReference type="Proteomes" id="UP001476950"/>
    </source>
</evidence>
<sequence>MRLSLCMIVRDEEATLRRCLDSVRGVVDEMIVVDTGSRDRTIAIAKDCKASVYPFTWCNDFAAARNESLKYAQGDWILVLDADEVLVPESVPALQQAMQLDDAIAIALLREEVGTHHPDSQLSRVFRRHPAIAFTRSYHELIDDSVTRLLQQEPHWRVVALPDVAIRHTGYQAASIDQRHKVERARTIMERYHTAHPDDAYICSKLGALYIDLGDRVRGLALLQKGLETATEAAVLYELHYHLGSFYGQQQQLDQAAWHYEAAIAQPLHPRLQLGAYNNWGNVLKDQGDLEKAKALYETTIAIDPTGAVGYYNLGLTLKAMGQLQEAIVQYQRAIQLQPSYAAAHQNLGVALLKAGNVVASLEAFQQAIALYEQQQAPEAAHLRDALKQMGLLGSL</sequence>
<organism evidence="5 6">
    <name type="scientific">Stenomitos frigidus AS-A4</name>
    <dbReference type="NCBI Taxonomy" id="2933935"/>
    <lineage>
        <taxon>Bacteria</taxon>
        <taxon>Bacillati</taxon>
        <taxon>Cyanobacteriota</taxon>
        <taxon>Cyanophyceae</taxon>
        <taxon>Leptolyngbyales</taxon>
        <taxon>Leptolyngbyaceae</taxon>
        <taxon>Stenomitos</taxon>
    </lineage>
</organism>